<dbReference type="AlphaFoldDB" id="A0A2N8KLM3"/>
<evidence type="ECO:0000313" key="22">
    <source>
        <dbReference type="EMBL" id="PND34351.1"/>
    </source>
</evidence>
<feature type="domain" description="Aconitase B swivel" evidence="20">
    <location>
        <begin position="168"/>
        <end position="382"/>
    </location>
</feature>
<evidence type="ECO:0000256" key="2">
    <source>
        <dbReference type="ARBA" id="ARBA00004717"/>
    </source>
</evidence>
<protein>
    <recommendedName>
        <fullName evidence="7 16">Aconitate hydratase B</fullName>
        <ecNumber evidence="5 16">4.2.1.3</ecNumber>
        <ecNumber evidence="6 16">4.2.1.99</ecNumber>
    </recommendedName>
    <alternativeName>
        <fullName evidence="16">2-methylisocitrate dehydratase</fullName>
    </alternativeName>
</protein>
<dbReference type="InterPro" id="IPR015932">
    <property type="entry name" value="Aconitase_dom2"/>
</dbReference>
<feature type="binding site" evidence="17">
    <location>
        <position position="713"/>
    </location>
    <ligand>
        <name>[4Fe-4S] cluster</name>
        <dbReference type="ChEBI" id="CHEBI:49883"/>
    </ligand>
</feature>
<dbReference type="CDD" id="cd01581">
    <property type="entry name" value="AcnB"/>
    <property type="match status" value="1"/>
</dbReference>
<dbReference type="FunFam" id="3.30.499.10:FF:000008">
    <property type="entry name" value="Aconitate hydratase B"/>
    <property type="match status" value="1"/>
</dbReference>
<accession>A0A2N8KLM3</accession>
<feature type="domain" description="Aconitase/3-isopropylmalate dehydratase large subunit alpha/beta/alpha" evidence="19">
    <location>
        <begin position="701"/>
        <end position="816"/>
    </location>
</feature>
<dbReference type="GO" id="GO:0006099">
    <property type="term" value="P:tricarboxylic acid cycle"/>
    <property type="evidence" value="ECO:0007669"/>
    <property type="project" value="UniProtKB-UniPathway"/>
</dbReference>
<evidence type="ECO:0000256" key="12">
    <source>
        <dbReference type="ARBA" id="ARBA00023004"/>
    </source>
</evidence>
<comment type="pathway">
    <text evidence="3">Organic acid metabolism; propanoate degradation.</text>
</comment>
<dbReference type="InterPro" id="IPR036008">
    <property type="entry name" value="Aconitase_4Fe-4S_dom"/>
</dbReference>
<dbReference type="CDD" id="cd01576">
    <property type="entry name" value="AcnB_Swivel"/>
    <property type="match status" value="1"/>
</dbReference>
<evidence type="ECO:0000256" key="3">
    <source>
        <dbReference type="ARBA" id="ARBA00005026"/>
    </source>
</evidence>
<dbReference type="GO" id="GO:0005829">
    <property type="term" value="C:cytosol"/>
    <property type="evidence" value="ECO:0007669"/>
    <property type="project" value="InterPro"/>
</dbReference>
<dbReference type="InterPro" id="IPR015928">
    <property type="entry name" value="Aconitase/3IPM_dehydase_swvl"/>
</dbReference>
<dbReference type="InterPro" id="IPR015933">
    <property type="entry name" value="Aconitase_B_HEAT-like_dom"/>
</dbReference>
<dbReference type="InterPro" id="IPR001030">
    <property type="entry name" value="Acoase/IPM_deHydtase_lsu_aba"/>
</dbReference>
<comment type="catalytic activity">
    <reaction evidence="15 16">
        <text>citrate = D-threo-isocitrate</text>
        <dbReference type="Rhea" id="RHEA:10336"/>
        <dbReference type="ChEBI" id="CHEBI:15562"/>
        <dbReference type="ChEBI" id="CHEBI:16947"/>
        <dbReference type="EC" id="4.2.1.3"/>
    </reaction>
</comment>
<keyword evidence="12 17" id="KW-0408">Iron</keyword>
<name>A0A2N8KLM3_9BURK</name>
<comment type="cofactor">
    <cofactor evidence="17">
        <name>[4Fe-4S] cluster</name>
        <dbReference type="ChEBI" id="CHEBI:49883"/>
    </cofactor>
    <text evidence="17">Binds 1 [4Fe-4S] cluster per subunit.</text>
</comment>
<dbReference type="SUPFAM" id="SSF53732">
    <property type="entry name" value="Aconitase iron-sulfur domain"/>
    <property type="match status" value="1"/>
</dbReference>
<dbReference type="Gene3D" id="3.30.499.10">
    <property type="entry name" value="Aconitase, domain 3"/>
    <property type="match status" value="2"/>
</dbReference>
<dbReference type="InterPro" id="IPR036288">
    <property type="entry name" value="Aconitase_B_HEAT-like_dom_sf"/>
</dbReference>
<sequence>MLDNYRQHVAERAALGIPPLPLTAKQTAELIELLKNPPAGEEQNLVELLTHRVPAGVDDAAKVKASYLAAVALGKENCALVSRAKATELLGTMLGGYNIGPLIELLDDAEIGTIAADALKKTLLMFDAFHDVKEKADKGNANAKAVMQSWADAEWFTSRPELPESLTITVFKVPGETNTDDLSPAPDATTRPDIPMHALAMLKNKREGAAFQPEEDGKRGPVQFIESLKEKGHLVAYVGDVVGTGSSRKSATNSVLWFTGEDIPFVPNKRFGGVCLGGKIAPIFYNTMEDAGALPIELDVSKMEMGDVVELRPYEGRALKNGEVIAEFQVKSDVLFDEVRAGGRIPLIIGRGLTAKAREALGLAPSTLFRLPKDPADSGRGYTLAQKMVGRACGLAEGKGIRPGTYCEPKMISVGSQDTTGPMTRDELKDLACLGFSSDLVMQSFCHTAAYPKPVDVKTHHTLPEFISTRGGVSLRPGDGVIHSWLNRMLLPDTVGTGGDSHTRFPIGISFPAGSGLVAFAAATGVMPLDMPESVLVRFKGKMQPGVTLRDLVNAIPLYAIKQGLLTVAKQGKKNIFSGRILEIEGLPDLKVEQAFELSDASAERSAAGCTVRLNKEPIIEYINSNIVMLKWMIANGYEDERTLGRRIKAMEAWLADPKLLEPDADAEYAAVIEIDLADVHEPIVACPNDPDDVKTLSDVAGAKIDEVFIGSCMTNIGHFRAASKLLEGKRDIPVKLWVAPPTKMDATQLTEEGHYGVFGTAGARTEMPGCSLCMGNQAQVREGATVMSTSTRNFPNRLGKNTNVYLGSAELAAICSKLGRIPTKDEYMADMGVINKSGDQIYQYLNFDKIADYKDVADVIEV</sequence>
<feature type="binding site" evidence="18">
    <location>
        <position position="793"/>
    </location>
    <ligand>
        <name>substrate</name>
    </ligand>
</feature>
<keyword evidence="14 16" id="KW-0456">Lyase</keyword>
<dbReference type="FunFam" id="3.30.499.10:FF:000001">
    <property type="entry name" value="Aconitate hydratase B"/>
    <property type="match status" value="1"/>
</dbReference>
<keyword evidence="8 17" id="KW-0004">4Fe-4S</keyword>
<evidence type="ECO:0000256" key="6">
    <source>
        <dbReference type="ARBA" id="ARBA00013250"/>
    </source>
</evidence>
<comment type="catalytic activity">
    <reaction evidence="1 16">
        <text>(2S,3R)-3-hydroxybutane-1,2,3-tricarboxylate = 2-methyl-cis-aconitate + H2O</text>
        <dbReference type="Rhea" id="RHEA:17941"/>
        <dbReference type="ChEBI" id="CHEBI:15377"/>
        <dbReference type="ChEBI" id="CHEBI:57429"/>
        <dbReference type="ChEBI" id="CHEBI:57872"/>
        <dbReference type="EC" id="4.2.1.99"/>
    </reaction>
</comment>
<dbReference type="PROSITE" id="PS01244">
    <property type="entry name" value="ACONITASE_2"/>
    <property type="match status" value="1"/>
</dbReference>
<feature type="binding site" evidence="18">
    <location>
        <position position="191"/>
    </location>
    <ligand>
        <name>substrate</name>
    </ligand>
</feature>
<evidence type="ECO:0000259" key="21">
    <source>
        <dbReference type="Pfam" id="PF11791"/>
    </source>
</evidence>
<feature type="domain" description="Aconitase/3-isopropylmalate dehydratase large subunit alpha/beta/alpha" evidence="19">
    <location>
        <begin position="474"/>
        <end position="699"/>
    </location>
</feature>
<comment type="pathway">
    <text evidence="2 16">Carbohydrate metabolism; tricarboxylic acid cycle; isocitrate from oxaloacetate: step 2/2.</text>
</comment>
<evidence type="ECO:0000256" key="1">
    <source>
        <dbReference type="ARBA" id="ARBA00000118"/>
    </source>
</evidence>
<reference evidence="22 23" key="1">
    <citation type="submission" date="2018-01" db="EMBL/GenBank/DDBJ databases">
        <title>The draft genome of an aniline degradation strain ANB-1.</title>
        <authorList>
            <person name="Zhang L."/>
            <person name="Jiang J."/>
        </authorList>
    </citation>
    <scope>NUCLEOTIDE SEQUENCE [LARGE SCALE GENOMIC DNA]</scope>
    <source>
        <strain evidence="22 23">ANB-1</strain>
    </source>
</reference>
<dbReference type="GO" id="GO:0003994">
    <property type="term" value="F:aconitate hydratase activity"/>
    <property type="evidence" value="ECO:0007669"/>
    <property type="project" value="UniProtKB-EC"/>
</dbReference>
<dbReference type="EC" id="4.2.1.3" evidence="5 16"/>
<keyword evidence="10 17" id="KW-0479">Metal-binding</keyword>
<keyword evidence="23" id="KW-1185">Reference proteome</keyword>
<feature type="binding site" evidence="17">
    <location>
        <position position="771"/>
    </location>
    <ligand>
        <name>[4Fe-4S] cluster</name>
        <dbReference type="ChEBI" id="CHEBI:49883"/>
    </ligand>
</feature>
<evidence type="ECO:0000256" key="8">
    <source>
        <dbReference type="ARBA" id="ARBA00022485"/>
    </source>
</evidence>
<dbReference type="GO" id="GO:0003730">
    <property type="term" value="F:mRNA 3'-UTR binding"/>
    <property type="evidence" value="ECO:0007669"/>
    <property type="project" value="UniProtKB-ARBA"/>
</dbReference>
<dbReference type="InterPro" id="IPR015931">
    <property type="entry name" value="Acnase/IPM_dHydase_lsu_aba_1/3"/>
</dbReference>
<dbReference type="Gene3D" id="1.25.40.310">
    <property type="entry name" value="Aconitate B, HEAT-like domain"/>
    <property type="match status" value="1"/>
</dbReference>
<comment type="caution">
    <text evidence="22">The sequence shown here is derived from an EMBL/GenBank/DDBJ whole genome shotgun (WGS) entry which is preliminary data.</text>
</comment>
<dbReference type="SUPFAM" id="SSF74778">
    <property type="entry name" value="Aconitase B, N-terminal domain"/>
    <property type="match status" value="1"/>
</dbReference>
<organism evidence="22 23">
    <name type="scientific">Achromobacter pulmonis</name>
    <dbReference type="NCBI Taxonomy" id="1389932"/>
    <lineage>
        <taxon>Bacteria</taxon>
        <taxon>Pseudomonadati</taxon>
        <taxon>Pseudomonadota</taxon>
        <taxon>Betaproteobacteria</taxon>
        <taxon>Burkholderiales</taxon>
        <taxon>Alcaligenaceae</taxon>
        <taxon>Achromobacter</taxon>
    </lineage>
</organism>
<proteinExistence type="inferred from homology"/>
<keyword evidence="11" id="KW-0694">RNA-binding</keyword>
<dbReference type="Pfam" id="PF06434">
    <property type="entry name" value="Aconitase_2_N"/>
    <property type="match status" value="1"/>
</dbReference>
<keyword evidence="13 17" id="KW-0411">Iron-sulfur</keyword>
<dbReference type="NCBIfam" id="NF006690">
    <property type="entry name" value="PRK09238.1"/>
    <property type="match status" value="1"/>
</dbReference>
<keyword evidence="9 16" id="KW-0816">Tricarboxylic acid cycle</keyword>
<dbReference type="FunFam" id="1.25.40.310:FF:000001">
    <property type="entry name" value="Aconitate hydratase B"/>
    <property type="match status" value="1"/>
</dbReference>
<evidence type="ECO:0000256" key="4">
    <source>
        <dbReference type="ARBA" id="ARBA00007185"/>
    </source>
</evidence>
<dbReference type="GO" id="GO:0051539">
    <property type="term" value="F:4 iron, 4 sulfur cluster binding"/>
    <property type="evidence" value="ECO:0007669"/>
    <property type="project" value="UniProtKB-KW"/>
</dbReference>
<dbReference type="NCBIfam" id="TIGR00117">
    <property type="entry name" value="acnB"/>
    <property type="match status" value="1"/>
</dbReference>
<dbReference type="SUPFAM" id="SSF52016">
    <property type="entry name" value="LeuD/IlvD-like"/>
    <property type="match status" value="1"/>
</dbReference>
<evidence type="ECO:0000256" key="5">
    <source>
        <dbReference type="ARBA" id="ARBA00012926"/>
    </source>
</evidence>
<dbReference type="UniPathway" id="UPA00946"/>
<dbReference type="Pfam" id="PF11791">
    <property type="entry name" value="Aconitase_B_N"/>
    <property type="match status" value="1"/>
</dbReference>
<dbReference type="RefSeq" id="WP_102772418.1">
    <property type="nucleotide sequence ID" value="NZ_POQS01000002.1"/>
</dbReference>
<evidence type="ECO:0000256" key="14">
    <source>
        <dbReference type="ARBA" id="ARBA00023239"/>
    </source>
</evidence>
<dbReference type="GO" id="GO:0047456">
    <property type="term" value="F:2-methylisocitrate dehydratase activity"/>
    <property type="evidence" value="ECO:0007669"/>
    <property type="project" value="UniProtKB-EC"/>
</dbReference>
<feature type="binding site" evidence="18">
    <location>
        <begin position="417"/>
        <end position="419"/>
    </location>
    <ligand>
        <name>substrate</name>
    </ligand>
</feature>
<evidence type="ECO:0000259" key="20">
    <source>
        <dbReference type="Pfam" id="PF06434"/>
    </source>
</evidence>
<dbReference type="Gene3D" id="3.40.1060.10">
    <property type="entry name" value="Aconitase, Domain 2"/>
    <property type="match status" value="1"/>
</dbReference>
<evidence type="ECO:0000256" key="15">
    <source>
        <dbReference type="ARBA" id="ARBA00023501"/>
    </source>
</evidence>
<evidence type="ECO:0000256" key="10">
    <source>
        <dbReference type="ARBA" id="ARBA00022723"/>
    </source>
</evidence>
<comment type="similarity">
    <text evidence="4 16">Belongs to the aconitase/IPM isomerase family.</text>
</comment>
<dbReference type="InterPro" id="IPR004406">
    <property type="entry name" value="Aconitase_B"/>
</dbReference>
<dbReference type="InterPro" id="IPR050926">
    <property type="entry name" value="Aconitase/IPM_isomerase"/>
</dbReference>
<dbReference type="PANTHER" id="PTHR43160:SF4">
    <property type="entry name" value="ACONITATE HYDRATASE B"/>
    <property type="match status" value="1"/>
</dbReference>
<dbReference type="PROSITE" id="PS00450">
    <property type="entry name" value="ACONITASE_1"/>
    <property type="match status" value="1"/>
</dbReference>
<dbReference type="Pfam" id="PF00330">
    <property type="entry name" value="Aconitase"/>
    <property type="match status" value="2"/>
</dbReference>
<evidence type="ECO:0000256" key="9">
    <source>
        <dbReference type="ARBA" id="ARBA00022532"/>
    </source>
</evidence>
<dbReference type="EMBL" id="POQS01000002">
    <property type="protein sequence ID" value="PND34351.1"/>
    <property type="molecule type" value="Genomic_DNA"/>
</dbReference>
<dbReference type="FunFam" id="3.20.19.10:FF:000004">
    <property type="entry name" value="Aconitate hydratase B"/>
    <property type="match status" value="1"/>
</dbReference>
<feature type="binding site" evidence="18">
    <location>
        <begin position="246"/>
        <end position="248"/>
    </location>
    <ligand>
        <name>substrate</name>
    </ligand>
</feature>
<dbReference type="PANTHER" id="PTHR43160">
    <property type="entry name" value="ACONITATE HYDRATASE B"/>
    <property type="match status" value="1"/>
</dbReference>
<evidence type="ECO:0000256" key="7">
    <source>
        <dbReference type="ARBA" id="ARBA00019379"/>
    </source>
</evidence>
<dbReference type="InterPro" id="IPR018136">
    <property type="entry name" value="Aconitase_4Fe-4S_BS"/>
</dbReference>
<feature type="domain" description="Aconitase B HEAT-like" evidence="21">
    <location>
        <begin position="4"/>
        <end position="156"/>
    </location>
</feature>
<dbReference type="EC" id="4.2.1.99" evidence="6 16"/>
<evidence type="ECO:0000256" key="16">
    <source>
        <dbReference type="PIRNR" id="PIRNR036687"/>
    </source>
</evidence>
<evidence type="ECO:0000313" key="23">
    <source>
        <dbReference type="Proteomes" id="UP000235994"/>
    </source>
</evidence>
<dbReference type="Proteomes" id="UP000235994">
    <property type="component" value="Unassembled WGS sequence"/>
</dbReference>
<evidence type="ECO:0000256" key="17">
    <source>
        <dbReference type="PIRSR" id="PIRSR036687-1"/>
    </source>
</evidence>
<evidence type="ECO:0000256" key="18">
    <source>
        <dbReference type="PIRSR" id="PIRSR036687-2"/>
    </source>
</evidence>
<gene>
    <name evidence="22" type="primary">acnB</name>
    <name evidence="22" type="ORF">C1I89_08975</name>
</gene>
<feature type="binding site" evidence="17">
    <location>
        <position position="774"/>
    </location>
    <ligand>
        <name>[4Fe-4S] cluster</name>
        <dbReference type="ChEBI" id="CHEBI:49883"/>
    </ligand>
</feature>
<dbReference type="InterPro" id="IPR015929">
    <property type="entry name" value="Aconitase_B_swivel"/>
</dbReference>
<evidence type="ECO:0000256" key="11">
    <source>
        <dbReference type="ARBA" id="ARBA00022884"/>
    </source>
</evidence>
<dbReference type="PIRSF" id="PIRSF036687">
    <property type="entry name" value="AcnB"/>
    <property type="match status" value="1"/>
</dbReference>
<evidence type="ECO:0000256" key="13">
    <source>
        <dbReference type="ARBA" id="ARBA00023014"/>
    </source>
</evidence>
<evidence type="ECO:0000259" key="19">
    <source>
        <dbReference type="Pfam" id="PF00330"/>
    </source>
</evidence>
<dbReference type="UniPathway" id="UPA00223">
    <property type="reaction ID" value="UER00718"/>
</dbReference>
<dbReference type="Gene3D" id="3.20.19.10">
    <property type="entry name" value="Aconitase, domain 4"/>
    <property type="match status" value="1"/>
</dbReference>
<dbReference type="GO" id="GO:0046872">
    <property type="term" value="F:metal ion binding"/>
    <property type="evidence" value="ECO:0007669"/>
    <property type="project" value="UniProtKB-KW"/>
</dbReference>
<dbReference type="GO" id="GO:0019629">
    <property type="term" value="P:propionate catabolic process, 2-methylcitrate cycle"/>
    <property type="evidence" value="ECO:0007669"/>
    <property type="project" value="TreeGrafter"/>
</dbReference>
<feature type="binding site" evidence="18">
    <location>
        <position position="798"/>
    </location>
    <ligand>
        <name>substrate</name>
    </ligand>
</feature>
<feature type="binding site" evidence="18">
    <location>
        <position position="501"/>
    </location>
    <ligand>
        <name>substrate</name>
    </ligand>
</feature>